<dbReference type="Proteomes" id="UP000239576">
    <property type="component" value="Unassembled WGS sequence"/>
</dbReference>
<keyword evidence="1" id="KW-0812">Transmembrane</keyword>
<evidence type="ECO:0000256" key="1">
    <source>
        <dbReference type="SAM" id="Phobius"/>
    </source>
</evidence>
<dbReference type="InterPro" id="IPR005074">
    <property type="entry name" value="Peptidase_C39"/>
</dbReference>
<dbReference type="OrthoDB" id="528749at2"/>
<dbReference type="GO" id="GO:0008233">
    <property type="term" value="F:peptidase activity"/>
    <property type="evidence" value="ECO:0007669"/>
    <property type="project" value="InterPro"/>
</dbReference>
<gene>
    <name evidence="3" type="ORF">C7B82_24505</name>
</gene>
<proteinExistence type="predicted"/>
<dbReference type="Gene3D" id="3.90.70.10">
    <property type="entry name" value="Cysteine proteinases"/>
    <property type="match status" value="1"/>
</dbReference>
<keyword evidence="4" id="KW-1185">Reference proteome</keyword>
<dbReference type="GO" id="GO:0006508">
    <property type="term" value="P:proteolysis"/>
    <property type="evidence" value="ECO:0007669"/>
    <property type="project" value="InterPro"/>
</dbReference>
<dbReference type="GO" id="GO:0016020">
    <property type="term" value="C:membrane"/>
    <property type="evidence" value="ECO:0007669"/>
    <property type="project" value="InterPro"/>
</dbReference>
<accession>A0A2T1DX45</accession>
<organism evidence="3 4">
    <name type="scientific">Stenomitos frigidus ULC18</name>
    <dbReference type="NCBI Taxonomy" id="2107698"/>
    <lineage>
        <taxon>Bacteria</taxon>
        <taxon>Bacillati</taxon>
        <taxon>Cyanobacteriota</taxon>
        <taxon>Cyanophyceae</taxon>
        <taxon>Leptolyngbyales</taxon>
        <taxon>Leptolyngbyaceae</taxon>
        <taxon>Stenomitos</taxon>
    </lineage>
</organism>
<comment type="caution">
    <text evidence="3">The sequence shown here is derived from an EMBL/GenBank/DDBJ whole genome shotgun (WGS) entry which is preliminary data.</text>
</comment>
<dbReference type="AlphaFoldDB" id="A0A2T1DX45"/>
<dbReference type="Gene3D" id="1.10.101.10">
    <property type="entry name" value="PGBD-like superfamily/PGBD"/>
    <property type="match status" value="1"/>
</dbReference>
<sequence length="350" mass="38441">MLLEIIATLLLGGLFFRWGMRVGTLMLRKGATANDLFKGKTSLSLLFLGFYIGLILLALNVPQMQFLPIDWRVYGMRITWTIMRAVLLGFCGLAYIVSWQTARVQVVAVVLIGVLGVTGFSGAEAYFLAPIYASLYNNLQPNGVYKQTSMSSCAPAALATVLRRWQLEATEAGVARLAGTSRLGTSMPQLIVAAHELGLDGMELSPTWEQMQRINRPGVLGVWLLDSGHKLPHAVALLAMDNEHVAIGDPARGKIYTLNQAQFAEIWRQQYVPIFRGSDRTLTTEQATDYLQRLGYLRPPSQDLSRAIRRFQTAVGIAATGKLNTETVLLLAGPFLQGVPTLTPNQPPPQ</sequence>
<feature type="transmembrane region" description="Helical" evidence="1">
    <location>
        <begin position="82"/>
        <end position="100"/>
    </location>
</feature>
<evidence type="ECO:0000313" key="4">
    <source>
        <dbReference type="Proteomes" id="UP000239576"/>
    </source>
</evidence>
<dbReference type="GO" id="GO:0005524">
    <property type="term" value="F:ATP binding"/>
    <property type="evidence" value="ECO:0007669"/>
    <property type="project" value="InterPro"/>
</dbReference>
<dbReference type="InterPro" id="IPR036365">
    <property type="entry name" value="PGBD-like_sf"/>
</dbReference>
<feature type="domain" description="Peptidase C39" evidence="2">
    <location>
        <begin position="147"/>
        <end position="274"/>
    </location>
</feature>
<protein>
    <recommendedName>
        <fullName evidence="2">Peptidase C39 domain-containing protein</fullName>
    </recommendedName>
</protein>
<dbReference type="SUPFAM" id="SSF47090">
    <property type="entry name" value="PGBD-like"/>
    <property type="match status" value="1"/>
</dbReference>
<dbReference type="Pfam" id="PF03412">
    <property type="entry name" value="Peptidase_C39"/>
    <property type="match status" value="1"/>
</dbReference>
<dbReference type="InterPro" id="IPR036366">
    <property type="entry name" value="PGBDSf"/>
</dbReference>
<dbReference type="PROSITE" id="PS50990">
    <property type="entry name" value="PEPTIDASE_C39"/>
    <property type="match status" value="1"/>
</dbReference>
<dbReference type="Pfam" id="PF01471">
    <property type="entry name" value="PG_binding_1"/>
    <property type="match status" value="1"/>
</dbReference>
<feature type="transmembrane region" description="Helical" evidence="1">
    <location>
        <begin position="43"/>
        <end position="61"/>
    </location>
</feature>
<dbReference type="EMBL" id="PVWK01000133">
    <property type="protein sequence ID" value="PSB25039.1"/>
    <property type="molecule type" value="Genomic_DNA"/>
</dbReference>
<reference evidence="4" key="1">
    <citation type="submission" date="2018-02" db="EMBL/GenBank/DDBJ databases">
        <authorList>
            <person name="Moore K."/>
            <person name="Momper L."/>
        </authorList>
    </citation>
    <scope>NUCLEOTIDE SEQUENCE [LARGE SCALE GENOMIC DNA]</scope>
    <source>
        <strain evidence="4">ULC18</strain>
    </source>
</reference>
<name>A0A2T1DX45_9CYAN</name>
<evidence type="ECO:0000259" key="2">
    <source>
        <dbReference type="PROSITE" id="PS50990"/>
    </source>
</evidence>
<reference evidence="3 4" key="2">
    <citation type="submission" date="2018-03" db="EMBL/GenBank/DDBJ databases">
        <title>The ancient ancestry and fast evolution of plastids.</title>
        <authorList>
            <person name="Moore K.R."/>
            <person name="Magnabosco C."/>
            <person name="Momper L."/>
            <person name="Gold D.A."/>
            <person name="Bosak T."/>
            <person name="Fournier G.P."/>
        </authorList>
    </citation>
    <scope>NUCLEOTIDE SEQUENCE [LARGE SCALE GENOMIC DNA]</scope>
    <source>
        <strain evidence="3 4">ULC18</strain>
    </source>
</reference>
<feature type="transmembrane region" description="Helical" evidence="1">
    <location>
        <begin position="106"/>
        <end position="129"/>
    </location>
</feature>
<keyword evidence="1" id="KW-0472">Membrane</keyword>
<keyword evidence="1" id="KW-1133">Transmembrane helix</keyword>
<evidence type="ECO:0000313" key="3">
    <source>
        <dbReference type="EMBL" id="PSB25039.1"/>
    </source>
</evidence>
<dbReference type="InterPro" id="IPR002477">
    <property type="entry name" value="Peptidoglycan-bd-like"/>
</dbReference>